<sequence>MQLSLPQPMDQEVVQCTSTSI</sequence>
<comment type="caution">
    <text evidence="1">The sequence shown here is derived from an EMBL/GenBank/DDBJ whole genome shotgun (WGS) entry which is preliminary data.</text>
</comment>
<protein>
    <submittedName>
        <fullName evidence="1">Uncharacterized protein</fullName>
    </submittedName>
</protein>
<proteinExistence type="predicted"/>
<organism evidence="1 2">
    <name type="scientific">Penstemon smallii</name>
    <dbReference type="NCBI Taxonomy" id="265156"/>
    <lineage>
        <taxon>Eukaryota</taxon>
        <taxon>Viridiplantae</taxon>
        <taxon>Streptophyta</taxon>
        <taxon>Embryophyta</taxon>
        <taxon>Tracheophyta</taxon>
        <taxon>Spermatophyta</taxon>
        <taxon>Magnoliopsida</taxon>
        <taxon>eudicotyledons</taxon>
        <taxon>Gunneridae</taxon>
        <taxon>Pentapetalae</taxon>
        <taxon>asterids</taxon>
        <taxon>lamiids</taxon>
        <taxon>Lamiales</taxon>
        <taxon>Plantaginaceae</taxon>
        <taxon>Cheloneae</taxon>
        <taxon>Penstemon</taxon>
    </lineage>
</organism>
<dbReference type="Proteomes" id="UP001634393">
    <property type="component" value="Unassembled WGS sequence"/>
</dbReference>
<accession>A0ABD3SK59</accession>
<name>A0ABD3SK59_9LAMI</name>
<reference evidence="1 2" key="1">
    <citation type="submission" date="2024-12" db="EMBL/GenBank/DDBJ databases">
        <title>The unique morphological basis and parallel evolutionary history of personate flowers in Penstemon.</title>
        <authorList>
            <person name="Depatie T.H."/>
            <person name="Wessinger C.A."/>
        </authorList>
    </citation>
    <scope>NUCLEOTIDE SEQUENCE [LARGE SCALE GENOMIC DNA]</scope>
    <source>
        <strain evidence="1">WTNN_2</strain>
        <tissue evidence="1">Leaf</tissue>
    </source>
</reference>
<gene>
    <name evidence="1" type="ORF">ACJIZ3_020706</name>
</gene>
<dbReference type="EMBL" id="JBJXBP010000006">
    <property type="protein sequence ID" value="KAL3824677.1"/>
    <property type="molecule type" value="Genomic_DNA"/>
</dbReference>
<evidence type="ECO:0000313" key="1">
    <source>
        <dbReference type="EMBL" id="KAL3824677.1"/>
    </source>
</evidence>
<dbReference type="AlphaFoldDB" id="A0ABD3SK59"/>
<evidence type="ECO:0000313" key="2">
    <source>
        <dbReference type="Proteomes" id="UP001634393"/>
    </source>
</evidence>
<keyword evidence="2" id="KW-1185">Reference proteome</keyword>